<dbReference type="KEGG" id="saqu:EJC51_37095"/>
<evidence type="ECO:0000256" key="1">
    <source>
        <dbReference type="SAM" id="MobiDB-lite"/>
    </source>
</evidence>
<reference evidence="2 3" key="1">
    <citation type="submission" date="2018-12" db="EMBL/GenBank/DDBJ databases">
        <authorList>
            <person name="Li K."/>
        </authorList>
    </citation>
    <scope>NUCLEOTIDE SEQUENCE [LARGE SCALE GENOMIC DNA]</scope>
    <source>
        <strain evidence="3">CR22</strain>
    </source>
</reference>
<accession>A0A3S9IA20</accession>
<keyword evidence="3" id="KW-1185">Reference proteome</keyword>
<protein>
    <submittedName>
        <fullName evidence="2">Uncharacterized protein</fullName>
    </submittedName>
</protein>
<dbReference type="RefSeq" id="WP_126275058.1">
    <property type="nucleotide sequence ID" value="NZ_CP034463.1"/>
</dbReference>
<gene>
    <name evidence="2" type="ORF">EJC51_37095</name>
</gene>
<dbReference type="Proteomes" id="UP000280197">
    <property type="component" value="Chromosome"/>
</dbReference>
<organism evidence="2 3">
    <name type="scientific">Streptomyces aquilus</name>
    <dbReference type="NCBI Taxonomy" id="2548456"/>
    <lineage>
        <taxon>Bacteria</taxon>
        <taxon>Bacillati</taxon>
        <taxon>Actinomycetota</taxon>
        <taxon>Actinomycetes</taxon>
        <taxon>Kitasatosporales</taxon>
        <taxon>Streptomycetaceae</taxon>
        <taxon>Streptomyces</taxon>
    </lineage>
</organism>
<feature type="region of interest" description="Disordered" evidence="1">
    <location>
        <begin position="525"/>
        <end position="545"/>
    </location>
</feature>
<evidence type="ECO:0000313" key="2">
    <source>
        <dbReference type="EMBL" id="AZP21204.1"/>
    </source>
</evidence>
<dbReference type="AlphaFoldDB" id="A0A3S9IA20"/>
<evidence type="ECO:0000313" key="3">
    <source>
        <dbReference type="Proteomes" id="UP000280197"/>
    </source>
</evidence>
<proteinExistence type="predicted"/>
<dbReference type="EMBL" id="CP034463">
    <property type="protein sequence ID" value="AZP21204.1"/>
    <property type="molecule type" value="Genomic_DNA"/>
</dbReference>
<sequence>MSPDAPPPPVRHPEPTRATIKELYATALACGIPDCREPLYRESASTGERVLNSRVAHIHARSEGGPRWAPAMSKEANQGFDNLILLCERHASEIDITPEHYPAEVLREWKQVQVEAHSKARHLSLSDTEAAEVAKASFGLGDLMDRLTAVLPFSVRSRSRAEALVLASRSCIARSKIRLRSTPADRVEAALAWKARQATPEVEVPQGALRVLVAPMGAGKSEKAEQWWSDGLTAAWRDADVEIPVWLEARDIPATLTAALQDAMGGDPLRECRVVLDNLDTVSPQQGDRLLDEARRLVLTWPLMSVLATTRPGAGTVDKAERIDVEPWPPSRGWDLLRAVTTDDHFRTLEVYEVEQLLTSPLQVHALATWLGAGRGGRVSTHELLSGLAASILQHERPEASPQVWDSLPRLAVRILDVEGAVTADSFARRHVIWELEETGLVVHDHGLLRFALPLFEQHFAAQALQDGYTSIEFAAGPRQFPRWRYALAFALKGSIPEAAEELMLRMARTNPAAAAWVLKETDDRSRSVHRSPPTRRAAARVNLTSGDDQDPGLILGYRLREAMLAWLQGLDTLSPHLVPHHCGQLAPWGVRQVAEEVLIVGHARDGVLDEDVALRSDLEFGTKHWLRHFHDISLFDGPGEHLARWKWTRNRLREPLARHLRQRTLPVPPKSPLATERLWFLARLIMENQHGRKPARQIPLGDLRTEVDRLVAQAATTVRSTWRHGGSKSFDSDDVRWLDAELEHVRGDVLEDPYPAPDRTGGNPRYYWHTYSPELTRSITTDVLRDALIGYRELVETNFPQFGAALGLYGVLPARAKGVVIMPSPDDPQAWSASVAFAIHHDASASDHDTPVVDMGLAQEPDVPNDIWQQIRAIHSSVFRLPAVQEQQLSMGHERQATNLAYSWLARDLKAVGWLDQVIDFYD</sequence>
<name>A0A3S9IA20_9ACTN</name>